<dbReference type="AlphaFoldDB" id="A0A4V2GDT8"/>
<dbReference type="OrthoDB" id="3371468at2"/>
<name>A0A4V2GDT8_9ACTN</name>
<comment type="caution">
    <text evidence="1">The sequence shown here is derived from an EMBL/GenBank/DDBJ whole genome shotgun (WGS) entry which is preliminary data.</text>
</comment>
<keyword evidence="2" id="KW-1185">Reference proteome</keyword>
<protein>
    <submittedName>
        <fullName evidence="1">Uncharacterized protein</fullName>
    </submittedName>
</protein>
<evidence type="ECO:0000313" key="2">
    <source>
        <dbReference type="Proteomes" id="UP000294114"/>
    </source>
</evidence>
<organism evidence="1 2">
    <name type="scientific">Micromonospora kangleipakensis</name>
    <dbReference type="NCBI Taxonomy" id="1077942"/>
    <lineage>
        <taxon>Bacteria</taxon>
        <taxon>Bacillati</taxon>
        <taxon>Actinomycetota</taxon>
        <taxon>Actinomycetes</taxon>
        <taxon>Micromonosporales</taxon>
        <taxon>Micromonosporaceae</taxon>
        <taxon>Micromonospora</taxon>
    </lineage>
</organism>
<dbReference type="RefSeq" id="WP_130338275.1">
    <property type="nucleotide sequence ID" value="NZ_SHLD01000001.1"/>
</dbReference>
<gene>
    <name evidence="1" type="ORF">EV384_5850</name>
</gene>
<dbReference type="Proteomes" id="UP000294114">
    <property type="component" value="Unassembled WGS sequence"/>
</dbReference>
<proteinExistence type="predicted"/>
<accession>A0A4V2GDT8</accession>
<reference evidence="1 2" key="1">
    <citation type="submission" date="2019-02" db="EMBL/GenBank/DDBJ databases">
        <title>Sequencing the genomes of 1000 actinobacteria strains.</title>
        <authorList>
            <person name="Klenk H.-P."/>
        </authorList>
    </citation>
    <scope>NUCLEOTIDE SEQUENCE [LARGE SCALE GENOMIC DNA]</scope>
    <source>
        <strain evidence="1 2">DSM 45612</strain>
    </source>
</reference>
<sequence>MATFPDVSINDLETAYAAWPDDPRGKTALWALILRVRIERAAANLPGTVIAAQPDISLIERRLYLSIGEPGLTHEERVRRMRVIAAGVGTYQSICELLHGRNPDPTPPIQDVEAWTAAVDNLELELCITRPEQPLVLDQPSLTTTVP</sequence>
<dbReference type="EMBL" id="SHLD01000001">
    <property type="protein sequence ID" value="RZU77136.1"/>
    <property type="molecule type" value="Genomic_DNA"/>
</dbReference>
<evidence type="ECO:0000313" key="1">
    <source>
        <dbReference type="EMBL" id="RZU77136.1"/>
    </source>
</evidence>